<feature type="binding site" evidence="2">
    <location>
        <position position="400"/>
    </location>
    <ligand>
        <name>L-glutamate</name>
        <dbReference type="ChEBI" id="CHEBI:29985"/>
    </ligand>
</feature>
<dbReference type="Proteomes" id="UP001216150">
    <property type="component" value="Unassembled WGS sequence"/>
</dbReference>
<evidence type="ECO:0000256" key="1">
    <source>
        <dbReference type="PIRSR" id="PIRSR600101-1"/>
    </source>
</evidence>
<keyword evidence="4" id="KW-1185">Reference proteome</keyword>
<sequence>MLKNEGSAADAMIATVLCGGVLASYHNSIGGGGFALLHVPNGTTELIDFSETAPMAIDNVAYIRNPNASEFGGSASGVPGEVRGPEYLSNNYGKLPWKFIVDRVAQVAEEGFTVTEDMMKYFQIAIKFRGHNFLVHDPAWAKDFAPNSTMVGIGDTMTRKRYASTLRTIANYGPDAFYRGDIAKDVLDAIQSTSGNMTEQDLLDYKIMRRNTSSITYRGYNLTSTTAPTSGAVSLSILKILERYGDFFQAGNEPLSTHRLNEAIRYGYGRRSLLGDPGFNRTHDIEEYERWMLADSTAWLTKIDDHKTHHDPGYYIPNPIGLGSDHGTSHMSSVDKDGMAIALTTTINLRFGSQVMTEKTGIVLNNENRLQPGKRPLSTISPTIITRDGELYFITGAAGGPQIATTTLQGIINVLDRGMNAFDALADPRLHDQMFPDRSNVENPYSSRKAKHNGYNQTVVEYLKEKGHNINWFDSIGMSQSIRLLRDGSIEAVGEPRQKDSGGTLWPTQERCLYQG</sequence>
<dbReference type="InterPro" id="IPR043138">
    <property type="entry name" value="GGT_lsub"/>
</dbReference>
<dbReference type="InterPro" id="IPR043137">
    <property type="entry name" value="GGT_ssub_C"/>
</dbReference>
<comment type="caution">
    <text evidence="3">The sequence shown here is derived from an EMBL/GenBank/DDBJ whole genome shotgun (WGS) entry which is preliminary data.</text>
</comment>
<gene>
    <name evidence="3" type="ORF">N7450_007751</name>
</gene>
<accession>A0AAD6GPA3</accession>
<evidence type="ECO:0000256" key="2">
    <source>
        <dbReference type="PIRSR" id="PIRSR600101-2"/>
    </source>
</evidence>
<evidence type="ECO:0000313" key="4">
    <source>
        <dbReference type="Proteomes" id="UP001216150"/>
    </source>
</evidence>
<dbReference type="Gene3D" id="3.60.20.40">
    <property type="match status" value="1"/>
</dbReference>
<organism evidence="3 4">
    <name type="scientific">Penicillium hetheringtonii</name>
    <dbReference type="NCBI Taxonomy" id="911720"/>
    <lineage>
        <taxon>Eukaryota</taxon>
        <taxon>Fungi</taxon>
        <taxon>Dikarya</taxon>
        <taxon>Ascomycota</taxon>
        <taxon>Pezizomycotina</taxon>
        <taxon>Eurotiomycetes</taxon>
        <taxon>Eurotiomycetidae</taxon>
        <taxon>Eurotiales</taxon>
        <taxon>Aspergillaceae</taxon>
        <taxon>Penicillium</taxon>
    </lineage>
</organism>
<feature type="binding site" evidence="2">
    <location>
        <begin position="378"/>
        <end position="379"/>
    </location>
    <ligand>
        <name>L-glutamate</name>
        <dbReference type="ChEBI" id="CHEBI:29985"/>
    </ligand>
</feature>
<dbReference type="InterPro" id="IPR029055">
    <property type="entry name" value="Ntn_hydrolases_N"/>
</dbReference>
<dbReference type="GO" id="GO:0036374">
    <property type="term" value="F:glutathione hydrolase activity"/>
    <property type="evidence" value="ECO:0007669"/>
    <property type="project" value="InterPro"/>
</dbReference>
<dbReference type="InterPro" id="IPR000101">
    <property type="entry name" value="GGT_peptidase"/>
</dbReference>
<dbReference type="Pfam" id="PF01019">
    <property type="entry name" value="G_glu_transpept"/>
    <property type="match status" value="1"/>
</dbReference>
<reference evidence="3 4" key="1">
    <citation type="journal article" date="2023" name="IMA Fungus">
        <title>Comparative genomic study of the Penicillium genus elucidates a diverse pangenome and 15 lateral gene transfer events.</title>
        <authorList>
            <person name="Petersen C."/>
            <person name="Sorensen T."/>
            <person name="Nielsen M.R."/>
            <person name="Sondergaard T.E."/>
            <person name="Sorensen J.L."/>
            <person name="Fitzpatrick D.A."/>
            <person name="Frisvad J.C."/>
            <person name="Nielsen K.L."/>
        </authorList>
    </citation>
    <scope>NUCLEOTIDE SEQUENCE [LARGE SCALE GENOMIC DNA]</scope>
    <source>
        <strain evidence="3 4">IBT 29057</strain>
    </source>
</reference>
<feature type="binding site" evidence="2">
    <location>
        <begin position="346"/>
        <end position="348"/>
    </location>
    <ligand>
        <name>L-glutamate</name>
        <dbReference type="ChEBI" id="CHEBI:29985"/>
    </ligand>
</feature>
<evidence type="ECO:0000313" key="3">
    <source>
        <dbReference type="EMBL" id="KAJ5578884.1"/>
    </source>
</evidence>
<dbReference type="Gene3D" id="1.10.246.130">
    <property type="match status" value="1"/>
</dbReference>
<dbReference type="PRINTS" id="PR01210">
    <property type="entry name" value="GGTRANSPTASE"/>
</dbReference>
<dbReference type="AlphaFoldDB" id="A0AAD6GPA3"/>
<dbReference type="PANTHER" id="PTHR11686">
    <property type="entry name" value="GAMMA GLUTAMYL TRANSPEPTIDASE"/>
    <property type="match status" value="1"/>
</dbReference>
<name>A0AAD6GPA3_9EURO</name>
<dbReference type="GO" id="GO:0005886">
    <property type="term" value="C:plasma membrane"/>
    <property type="evidence" value="ECO:0007669"/>
    <property type="project" value="TreeGrafter"/>
</dbReference>
<feature type="active site" description="Nucleophile" evidence="1">
    <location>
        <position position="328"/>
    </location>
</feature>
<dbReference type="EMBL" id="JAQJAC010000007">
    <property type="protein sequence ID" value="KAJ5578884.1"/>
    <property type="molecule type" value="Genomic_DNA"/>
</dbReference>
<proteinExistence type="predicted"/>
<dbReference type="SUPFAM" id="SSF56235">
    <property type="entry name" value="N-terminal nucleophile aminohydrolases (Ntn hydrolases)"/>
    <property type="match status" value="1"/>
</dbReference>
<protein>
    <submittedName>
        <fullName evidence="3">Gamma-glutamyltranspeptidase</fullName>
    </submittedName>
</protein>
<dbReference type="GO" id="GO:0006751">
    <property type="term" value="P:glutathione catabolic process"/>
    <property type="evidence" value="ECO:0007669"/>
    <property type="project" value="InterPro"/>
</dbReference>
<dbReference type="PANTHER" id="PTHR11686:SF62">
    <property type="entry name" value="GLUTATHIONE HYDROLASE"/>
    <property type="match status" value="1"/>
</dbReference>